<accession>L1IA40</accession>
<dbReference type="EnsemblProtists" id="EKX33121">
    <property type="protein sequence ID" value="EKX33121"/>
    <property type="gene ID" value="GUITHDRAFT_120688"/>
</dbReference>
<proteinExistence type="inferred from homology"/>
<evidence type="ECO:0000313" key="4">
    <source>
        <dbReference type="EnsemblProtists" id="EKX33121"/>
    </source>
</evidence>
<dbReference type="PaxDb" id="55529-EKX33121"/>
<feature type="compositionally biased region" description="Acidic residues" evidence="2">
    <location>
        <begin position="192"/>
        <end position="215"/>
    </location>
</feature>
<dbReference type="InterPro" id="IPR002836">
    <property type="entry name" value="PDCD5-like"/>
</dbReference>
<evidence type="ECO:0000256" key="2">
    <source>
        <dbReference type="SAM" id="MobiDB-lite"/>
    </source>
</evidence>
<dbReference type="Gene3D" id="1.10.8.140">
    <property type="entry name" value="PDCD5-like"/>
    <property type="match status" value="1"/>
</dbReference>
<feature type="region of interest" description="Disordered" evidence="2">
    <location>
        <begin position="183"/>
        <end position="215"/>
    </location>
</feature>
<evidence type="ECO:0000313" key="3">
    <source>
        <dbReference type="EMBL" id="EKX33121.1"/>
    </source>
</evidence>
<dbReference type="HOGENOM" id="CLU_1285427_0_0_1"/>
<dbReference type="Proteomes" id="UP000011087">
    <property type="component" value="Unassembled WGS sequence"/>
</dbReference>
<keyword evidence="5" id="KW-1185">Reference proteome</keyword>
<dbReference type="STRING" id="905079.L1IA40"/>
<dbReference type="Pfam" id="PF01984">
    <property type="entry name" value="dsDNA_bind"/>
    <property type="match status" value="1"/>
</dbReference>
<comment type="similarity">
    <text evidence="1">Belongs to the PDCD5 family.</text>
</comment>
<dbReference type="PANTHER" id="PTHR10840:SF0">
    <property type="entry name" value="PROGRAMMED CELL DEATH PROTEIN 5"/>
    <property type="match status" value="1"/>
</dbReference>
<organism evidence="3">
    <name type="scientific">Guillardia theta (strain CCMP2712)</name>
    <name type="common">Cryptophyte</name>
    <dbReference type="NCBI Taxonomy" id="905079"/>
    <lineage>
        <taxon>Eukaryota</taxon>
        <taxon>Cryptophyceae</taxon>
        <taxon>Pyrenomonadales</taxon>
        <taxon>Geminigeraceae</taxon>
        <taxon>Guillardia</taxon>
    </lineage>
</organism>
<evidence type="ECO:0000313" key="5">
    <source>
        <dbReference type="Proteomes" id="UP000011087"/>
    </source>
</evidence>
<reference evidence="3 5" key="1">
    <citation type="journal article" date="2012" name="Nature">
        <title>Algal genomes reveal evolutionary mosaicism and the fate of nucleomorphs.</title>
        <authorList>
            <consortium name="DOE Joint Genome Institute"/>
            <person name="Curtis B.A."/>
            <person name="Tanifuji G."/>
            <person name="Burki F."/>
            <person name="Gruber A."/>
            <person name="Irimia M."/>
            <person name="Maruyama S."/>
            <person name="Arias M.C."/>
            <person name="Ball S.G."/>
            <person name="Gile G.H."/>
            <person name="Hirakawa Y."/>
            <person name="Hopkins J.F."/>
            <person name="Kuo A."/>
            <person name="Rensing S.A."/>
            <person name="Schmutz J."/>
            <person name="Symeonidi A."/>
            <person name="Elias M."/>
            <person name="Eveleigh R.J."/>
            <person name="Herman E.K."/>
            <person name="Klute M.J."/>
            <person name="Nakayama T."/>
            <person name="Obornik M."/>
            <person name="Reyes-Prieto A."/>
            <person name="Armbrust E.V."/>
            <person name="Aves S.J."/>
            <person name="Beiko R.G."/>
            <person name="Coutinho P."/>
            <person name="Dacks J.B."/>
            <person name="Durnford D.G."/>
            <person name="Fast N.M."/>
            <person name="Green B.R."/>
            <person name="Grisdale C.J."/>
            <person name="Hempel F."/>
            <person name="Henrissat B."/>
            <person name="Hoppner M.P."/>
            <person name="Ishida K."/>
            <person name="Kim E."/>
            <person name="Koreny L."/>
            <person name="Kroth P.G."/>
            <person name="Liu Y."/>
            <person name="Malik S.B."/>
            <person name="Maier U.G."/>
            <person name="McRose D."/>
            <person name="Mock T."/>
            <person name="Neilson J.A."/>
            <person name="Onodera N.T."/>
            <person name="Poole A.M."/>
            <person name="Pritham E.J."/>
            <person name="Richards T.A."/>
            <person name="Rocap G."/>
            <person name="Roy S.W."/>
            <person name="Sarai C."/>
            <person name="Schaack S."/>
            <person name="Shirato S."/>
            <person name="Slamovits C.H."/>
            <person name="Spencer D.F."/>
            <person name="Suzuki S."/>
            <person name="Worden A.Z."/>
            <person name="Zauner S."/>
            <person name="Barry K."/>
            <person name="Bell C."/>
            <person name="Bharti A.K."/>
            <person name="Crow J.A."/>
            <person name="Grimwood J."/>
            <person name="Kramer R."/>
            <person name="Lindquist E."/>
            <person name="Lucas S."/>
            <person name="Salamov A."/>
            <person name="McFadden G.I."/>
            <person name="Lane C.E."/>
            <person name="Keeling P.J."/>
            <person name="Gray M.W."/>
            <person name="Grigoriev I.V."/>
            <person name="Archibald J.M."/>
        </authorList>
    </citation>
    <scope>NUCLEOTIDE SEQUENCE</scope>
    <source>
        <strain evidence="3 5">CCMP2712</strain>
    </source>
</reference>
<dbReference type="PANTHER" id="PTHR10840">
    <property type="entry name" value="PROGRAMMED CELL DEATH PROTEIN 5"/>
    <property type="match status" value="1"/>
</dbReference>
<reference evidence="5" key="2">
    <citation type="submission" date="2012-11" db="EMBL/GenBank/DDBJ databases">
        <authorList>
            <person name="Kuo A."/>
            <person name="Curtis B.A."/>
            <person name="Tanifuji G."/>
            <person name="Burki F."/>
            <person name="Gruber A."/>
            <person name="Irimia M."/>
            <person name="Maruyama S."/>
            <person name="Arias M.C."/>
            <person name="Ball S.G."/>
            <person name="Gile G.H."/>
            <person name="Hirakawa Y."/>
            <person name="Hopkins J.F."/>
            <person name="Rensing S.A."/>
            <person name="Schmutz J."/>
            <person name="Symeonidi A."/>
            <person name="Elias M."/>
            <person name="Eveleigh R.J."/>
            <person name="Herman E.K."/>
            <person name="Klute M.J."/>
            <person name="Nakayama T."/>
            <person name="Obornik M."/>
            <person name="Reyes-Prieto A."/>
            <person name="Armbrust E.V."/>
            <person name="Aves S.J."/>
            <person name="Beiko R.G."/>
            <person name="Coutinho P."/>
            <person name="Dacks J.B."/>
            <person name="Durnford D.G."/>
            <person name="Fast N.M."/>
            <person name="Green B.R."/>
            <person name="Grisdale C."/>
            <person name="Hempe F."/>
            <person name="Henrissat B."/>
            <person name="Hoppner M.P."/>
            <person name="Ishida K.-I."/>
            <person name="Kim E."/>
            <person name="Koreny L."/>
            <person name="Kroth P.G."/>
            <person name="Liu Y."/>
            <person name="Malik S.-B."/>
            <person name="Maier U.G."/>
            <person name="McRose D."/>
            <person name="Mock T."/>
            <person name="Neilson J.A."/>
            <person name="Onodera N.T."/>
            <person name="Poole A.M."/>
            <person name="Pritham E.J."/>
            <person name="Richards T.A."/>
            <person name="Rocap G."/>
            <person name="Roy S.W."/>
            <person name="Sarai C."/>
            <person name="Schaack S."/>
            <person name="Shirato S."/>
            <person name="Slamovits C.H."/>
            <person name="Spencer D.F."/>
            <person name="Suzuki S."/>
            <person name="Worden A.Z."/>
            <person name="Zauner S."/>
            <person name="Barry K."/>
            <person name="Bell C."/>
            <person name="Bharti A.K."/>
            <person name="Crow J.A."/>
            <person name="Grimwood J."/>
            <person name="Kramer R."/>
            <person name="Lindquist E."/>
            <person name="Lucas S."/>
            <person name="Salamov A."/>
            <person name="McFadden G.I."/>
            <person name="Lane C.E."/>
            <person name="Keeling P.J."/>
            <person name="Gray M.W."/>
            <person name="Grigoriev I.V."/>
            <person name="Archibald J.M."/>
        </authorList>
    </citation>
    <scope>NUCLEOTIDE SEQUENCE</scope>
    <source>
        <strain evidence="5">CCMP2712</strain>
    </source>
</reference>
<sequence length="215" mass="24277">MRNSVEGTCRLRGGFDNPNPIYHHGTTDDESEKEQNADALDEKKILESVLKHVRPKPAPPPEKPKEKTEEEEQQEEFERSILAKILEPGALSRLDNVRYSNPQLAKSIQNKLLSMAREGRILDKVSEDTIVSQLKTESKRVHKKSQFIYKRKKTLLDNVGITPEEAERVGVNVSDWNIEMTDSVSSSQLPLDLDDDEEPADGGMEDLPLDASNDE</sequence>
<dbReference type="EMBL" id="JH993155">
    <property type="protein sequence ID" value="EKX33121.1"/>
    <property type="molecule type" value="Genomic_DNA"/>
</dbReference>
<name>L1IA40_GUITC</name>
<dbReference type="GO" id="GO:0005829">
    <property type="term" value="C:cytosol"/>
    <property type="evidence" value="ECO:0007669"/>
    <property type="project" value="TreeGrafter"/>
</dbReference>
<evidence type="ECO:0000256" key="1">
    <source>
        <dbReference type="ARBA" id="ARBA00010490"/>
    </source>
</evidence>
<dbReference type="RefSeq" id="XP_005820101.1">
    <property type="nucleotide sequence ID" value="XM_005820044.1"/>
</dbReference>
<dbReference type="GeneID" id="17289873"/>
<dbReference type="InterPro" id="IPR036883">
    <property type="entry name" value="PDCD5-like_sf"/>
</dbReference>
<gene>
    <name evidence="3" type="ORF">GUITHDRAFT_120688</name>
</gene>
<dbReference type="GO" id="GO:0005634">
    <property type="term" value="C:nucleus"/>
    <property type="evidence" value="ECO:0007669"/>
    <property type="project" value="TreeGrafter"/>
</dbReference>
<feature type="compositionally biased region" description="Basic and acidic residues" evidence="2">
    <location>
        <begin position="33"/>
        <end position="50"/>
    </location>
</feature>
<dbReference type="KEGG" id="gtt:GUITHDRAFT_120688"/>
<dbReference type="AlphaFoldDB" id="L1IA40"/>
<dbReference type="SUPFAM" id="SSF46950">
    <property type="entry name" value="Double-stranded DNA-binding domain"/>
    <property type="match status" value="1"/>
</dbReference>
<dbReference type="OrthoDB" id="10252486at2759"/>
<reference evidence="4" key="3">
    <citation type="submission" date="2015-06" db="UniProtKB">
        <authorList>
            <consortium name="EnsemblProtists"/>
        </authorList>
    </citation>
    <scope>IDENTIFICATION</scope>
</reference>
<feature type="region of interest" description="Disordered" evidence="2">
    <location>
        <begin position="1"/>
        <end position="77"/>
    </location>
</feature>
<protein>
    <submittedName>
        <fullName evidence="3 4">Uncharacterized protein</fullName>
    </submittedName>
</protein>
<dbReference type="GO" id="GO:0003677">
    <property type="term" value="F:DNA binding"/>
    <property type="evidence" value="ECO:0007669"/>
    <property type="project" value="InterPro"/>
</dbReference>